<dbReference type="InterPro" id="IPR002491">
    <property type="entry name" value="ABC_transptr_periplasmic_BD"/>
</dbReference>
<evidence type="ECO:0000256" key="5">
    <source>
        <dbReference type="SAM" id="MobiDB-lite"/>
    </source>
</evidence>
<protein>
    <submittedName>
        <fullName evidence="8">Iron complex transport system substrate-binding protein</fullName>
    </submittedName>
</protein>
<dbReference type="Pfam" id="PF01497">
    <property type="entry name" value="Peripla_BP_2"/>
    <property type="match status" value="1"/>
</dbReference>
<dbReference type="GO" id="GO:1901678">
    <property type="term" value="P:iron coordination entity transport"/>
    <property type="evidence" value="ECO:0007669"/>
    <property type="project" value="UniProtKB-ARBA"/>
</dbReference>
<feature type="compositionally biased region" description="Low complexity" evidence="5">
    <location>
        <begin position="37"/>
        <end position="58"/>
    </location>
</feature>
<evidence type="ECO:0000256" key="6">
    <source>
        <dbReference type="SAM" id="SignalP"/>
    </source>
</evidence>
<dbReference type="CDD" id="cd01140">
    <property type="entry name" value="FatB"/>
    <property type="match status" value="1"/>
</dbReference>
<keyword evidence="4 6" id="KW-0732">Signal</keyword>
<evidence type="ECO:0000256" key="3">
    <source>
        <dbReference type="ARBA" id="ARBA00022448"/>
    </source>
</evidence>
<evidence type="ECO:0000256" key="1">
    <source>
        <dbReference type="ARBA" id="ARBA00004196"/>
    </source>
</evidence>
<comment type="caution">
    <text evidence="8">The sequence shown here is derived from an EMBL/GenBank/DDBJ whole genome shotgun (WGS) entry which is preliminary data.</text>
</comment>
<keyword evidence="3" id="KW-0813">Transport</keyword>
<gene>
    <name evidence="8" type="ORF">BKA12_002278</name>
</gene>
<name>A0A7W8YCU3_9MICC</name>
<feature type="signal peptide" evidence="6">
    <location>
        <begin position="1"/>
        <end position="36"/>
    </location>
</feature>
<dbReference type="AlphaFoldDB" id="A0A7W8YCU3"/>
<feature type="chain" id="PRO_5031306961" evidence="6">
    <location>
        <begin position="37"/>
        <end position="333"/>
    </location>
</feature>
<reference evidence="8 9" key="1">
    <citation type="submission" date="2020-08" db="EMBL/GenBank/DDBJ databases">
        <title>Sequencing the genomes of 1000 actinobacteria strains.</title>
        <authorList>
            <person name="Klenk H.-P."/>
        </authorList>
    </citation>
    <scope>NUCLEOTIDE SEQUENCE [LARGE SCALE GENOMIC DNA]</scope>
    <source>
        <strain evidence="8 9">DSM 23694</strain>
    </source>
</reference>
<accession>A0A7W8YCU3</accession>
<dbReference type="PANTHER" id="PTHR30532:SF28">
    <property type="entry name" value="PETROBACTIN-BINDING PROTEIN YCLQ"/>
    <property type="match status" value="1"/>
</dbReference>
<dbReference type="Proteomes" id="UP000523863">
    <property type="component" value="Unassembled WGS sequence"/>
</dbReference>
<dbReference type="InterPro" id="IPR051313">
    <property type="entry name" value="Bact_iron-sidero_bind"/>
</dbReference>
<organism evidence="8 9">
    <name type="scientific">Neomicrococcus lactis</name>
    <dbReference type="NCBI Taxonomy" id="732241"/>
    <lineage>
        <taxon>Bacteria</taxon>
        <taxon>Bacillati</taxon>
        <taxon>Actinomycetota</taxon>
        <taxon>Actinomycetes</taxon>
        <taxon>Micrococcales</taxon>
        <taxon>Micrococcaceae</taxon>
        <taxon>Neomicrococcus</taxon>
    </lineage>
</organism>
<dbReference type="SUPFAM" id="SSF53807">
    <property type="entry name" value="Helical backbone' metal receptor"/>
    <property type="match status" value="1"/>
</dbReference>
<dbReference type="RefSeq" id="WP_246361686.1">
    <property type="nucleotide sequence ID" value="NZ_JACHBL010000001.1"/>
</dbReference>
<comment type="subcellular location">
    <subcellularLocation>
        <location evidence="1">Cell envelope</location>
    </subcellularLocation>
</comment>
<evidence type="ECO:0000313" key="9">
    <source>
        <dbReference type="Proteomes" id="UP000523863"/>
    </source>
</evidence>
<evidence type="ECO:0000256" key="2">
    <source>
        <dbReference type="ARBA" id="ARBA00008814"/>
    </source>
</evidence>
<dbReference type="PROSITE" id="PS50983">
    <property type="entry name" value="FE_B12_PBP"/>
    <property type="match status" value="1"/>
</dbReference>
<evidence type="ECO:0000313" key="8">
    <source>
        <dbReference type="EMBL" id="MBB5599198.1"/>
    </source>
</evidence>
<dbReference type="Gene3D" id="3.40.50.1980">
    <property type="entry name" value="Nitrogenase molybdenum iron protein domain"/>
    <property type="match status" value="2"/>
</dbReference>
<dbReference type="GO" id="GO:0030288">
    <property type="term" value="C:outer membrane-bounded periplasmic space"/>
    <property type="evidence" value="ECO:0007669"/>
    <property type="project" value="TreeGrafter"/>
</dbReference>
<dbReference type="InterPro" id="IPR033870">
    <property type="entry name" value="FatB"/>
</dbReference>
<dbReference type="PANTHER" id="PTHR30532">
    <property type="entry name" value="IRON III DICITRATE-BINDING PERIPLASMIC PROTEIN"/>
    <property type="match status" value="1"/>
</dbReference>
<feature type="domain" description="Fe/B12 periplasmic-binding" evidence="7">
    <location>
        <begin position="78"/>
        <end position="333"/>
    </location>
</feature>
<keyword evidence="9" id="KW-1185">Reference proteome</keyword>
<evidence type="ECO:0000256" key="4">
    <source>
        <dbReference type="ARBA" id="ARBA00022729"/>
    </source>
</evidence>
<sequence length="333" mass="34878">MTSLHSAVTRKSMRLSMATLAATALLALTACGAPQAATSTESNSSNSSQSASATSADSGKITVNHAQGSTEVPTNPQNVYVFDLGVLDTMQALGLKASGIPETVLPASLQDFANAEKIGSMKEPDFEAISEGAPDLIIISGRTAGSYKELSKIAPTIDLSVDQKDALNSFKKNAETVGQIFGKTQEVETKLNEIDIKIADVAEKGKDAGKSLVVMSSAGELTAYGAGSRFGIIHDILKFPIAADIKSEGPHGEAVSFEYIKDKNPANLFVIDRDSAMGTATGAANAVLDNELVKSTDAAKNNKIIQLDATNWYNVGYGLNNTKSMIDEVAKAL</sequence>
<evidence type="ECO:0000259" key="7">
    <source>
        <dbReference type="PROSITE" id="PS50983"/>
    </source>
</evidence>
<comment type="similarity">
    <text evidence="2">Belongs to the bacterial solute-binding protein 8 family.</text>
</comment>
<proteinExistence type="inferred from homology"/>
<feature type="region of interest" description="Disordered" evidence="5">
    <location>
        <begin position="37"/>
        <end position="60"/>
    </location>
</feature>
<dbReference type="EMBL" id="JACHBL010000001">
    <property type="protein sequence ID" value="MBB5599198.1"/>
    <property type="molecule type" value="Genomic_DNA"/>
</dbReference>